<gene>
    <name evidence="9" type="primary">dsx</name>
    <name evidence="9" type="ORF">DALL_DALL000156</name>
</gene>
<dbReference type="InterPro" id="IPR001275">
    <property type="entry name" value="DM_DNA-bd"/>
</dbReference>
<evidence type="ECO:0000256" key="4">
    <source>
        <dbReference type="ARBA" id="ARBA00023242"/>
    </source>
</evidence>
<dbReference type="GO" id="GO:0000981">
    <property type="term" value="F:DNA-binding transcription factor activity, RNA polymerase II-specific"/>
    <property type="evidence" value="ECO:0007669"/>
    <property type="project" value="TreeGrafter"/>
</dbReference>
<feature type="coiled-coil region" evidence="6">
    <location>
        <begin position="202"/>
        <end position="229"/>
    </location>
</feature>
<evidence type="ECO:0000256" key="1">
    <source>
        <dbReference type="ARBA" id="ARBA00022723"/>
    </source>
</evidence>
<comment type="subcellular location">
    <subcellularLocation>
        <location evidence="5">Nucleus</location>
    </subcellularLocation>
</comment>
<feature type="DNA-binding region" description="DM" evidence="5">
    <location>
        <begin position="32"/>
        <end position="79"/>
    </location>
</feature>
<dbReference type="Pfam" id="PF00751">
    <property type="entry name" value="DM"/>
    <property type="match status" value="1"/>
</dbReference>
<dbReference type="Proteomes" id="UP000297026">
    <property type="component" value="Unassembled WGS sequence"/>
</dbReference>
<dbReference type="GO" id="GO:0046872">
    <property type="term" value="F:metal ion binding"/>
    <property type="evidence" value="ECO:0007669"/>
    <property type="project" value="UniProtKB-KW"/>
</dbReference>
<dbReference type="InterPro" id="IPR014932">
    <property type="entry name" value="DSX_dimer"/>
</dbReference>
<dbReference type="SUPFAM" id="SSF82927">
    <property type="entry name" value="Cysteine-rich DNA binding domain, (DM domain)"/>
    <property type="match status" value="1"/>
</dbReference>
<dbReference type="GO" id="GO:0007548">
    <property type="term" value="P:sex differentiation"/>
    <property type="evidence" value="ECO:0007669"/>
    <property type="project" value="TreeGrafter"/>
</dbReference>
<dbReference type="Pfam" id="PF08828">
    <property type="entry name" value="DSX_dimer"/>
    <property type="match status" value="1"/>
</dbReference>
<keyword evidence="1 5" id="KW-0479">Metal-binding</keyword>
<proteinExistence type="predicted"/>
<protein>
    <submittedName>
        <fullName evidence="9">Doublesex male isoform</fullName>
    </submittedName>
</protein>
<dbReference type="AlphaFoldDB" id="A0A4E0RSR3"/>
<reference evidence="9" key="1">
    <citation type="submission" date="2019-02" db="EMBL/GenBank/DDBJ databases">
        <title>Genome of the parasitoid wasp Diachasma alloeum, an emerging model for ecological speciation and transitions to asexual reproduction.</title>
        <authorList>
            <person name="Robertson H.M."/>
            <person name="Walden K.K."/>
            <person name="Tvedte E.S."/>
            <person name="Hood G.R."/>
            <person name="Feder J.L."/>
            <person name="Forbes A.A."/>
            <person name="Logsdon J.M."/>
            <person name="Mcelroy K.E."/>
        </authorList>
    </citation>
    <scope>NUCLEOTIDE SEQUENCE [LARGE SCALE GENOMIC DNA]</scope>
    <source>
        <strain evidence="9">Michigan</strain>
    </source>
</reference>
<dbReference type="Gene3D" id="4.10.1040.10">
    <property type="entry name" value="DM DNA-binding domain"/>
    <property type="match status" value="1"/>
</dbReference>
<evidence type="ECO:0000313" key="9">
    <source>
        <dbReference type="EMBL" id="THK32977.1"/>
    </source>
</evidence>
<name>A0A4E0RSR3_9HYME</name>
<dbReference type="GeneID" id="107036974"/>
<evidence type="ECO:0000256" key="5">
    <source>
        <dbReference type="PROSITE-ProRule" id="PRU00070"/>
    </source>
</evidence>
<dbReference type="CTD" id="40940"/>
<dbReference type="PROSITE" id="PS40000">
    <property type="entry name" value="DM_1"/>
    <property type="match status" value="1"/>
</dbReference>
<evidence type="ECO:0000256" key="6">
    <source>
        <dbReference type="SAM" id="Coils"/>
    </source>
</evidence>
<dbReference type="GO" id="GO:0000978">
    <property type="term" value="F:RNA polymerase II cis-regulatory region sequence-specific DNA binding"/>
    <property type="evidence" value="ECO:0007669"/>
    <property type="project" value="TreeGrafter"/>
</dbReference>
<dbReference type="FunFam" id="4.10.1040.10:FF:000001">
    <property type="entry name" value="doublesex- and mab-3-related transcription factor 1"/>
    <property type="match status" value="1"/>
</dbReference>
<accession>A0A4E0RSR3</accession>
<dbReference type="GO" id="GO:0005634">
    <property type="term" value="C:nucleus"/>
    <property type="evidence" value="ECO:0007669"/>
    <property type="project" value="UniProtKB-SubCell"/>
</dbReference>
<dbReference type="PANTHER" id="PTHR12322:SF100">
    <property type="entry name" value="PROTEIN DOUBLESEX"/>
    <property type="match status" value="1"/>
</dbReference>
<evidence type="ECO:0000259" key="8">
    <source>
        <dbReference type="PROSITE" id="PS50809"/>
    </source>
</evidence>
<keyword evidence="6" id="KW-0175">Coiled coil</keyword>
<dbReference type="InterPro" id="IPR026607">
    <property type="entry name" value="DMRT"/>
</dbReference>
<dbReference type="Gene3D" id="1.10.8.10">
    <property type="entry name" value="DNA helicase RuvA subunit, C-terminal domain"/>
    <property type="match status" value="1"/>
</dbReference>
<keyword evidence="4 5" id="KW-0539">Nucleus</keyword>
<evidence type="ECO:0000256" key="3">
    <source>
        <dbReference type="ARBA" id="ARBA00023125"/>
    </source>
</evidence>
<evidence type="ECO:0000256" key="7">
    <source>
        <dbReference type="SAM" id="MobiDB-lite"/>
    </source>
</evidence>
<dbReference type="SMART" id="SM01143">
    <property type="entry name" value="DSX_dimer"/>
    <property type="match status" value="1"/>
</dbReference>
<keyword evidence="3 5" id="KW-0238">DNA-binding</keyword>
<keyword evidence="2 5" id="KW-0862">Zinc</keyword>
<sequence length="300" mass="33363">MNHDNEASPASSDSKSVVLKNAGLIPRTPPNCARCRNHGLKITLKGHKRYCKYRYCICGKCTLTKDRQRVMALQTALRRAQDQDTTRVRRPDEQVEPRPMSLDGERLISVPQPARSLENSCDSNSADSPFSNHGSTAPHNGIVTIPPSRKLPPSHNIHSPSATQLSEPRSCENVEVLLEYSAKLLEQFWYSWEILPLMYVILKDAKADLDEARRRIEEANNEIRAIAVRKARKMITDTGDGYYNEWYTATAGSGAPTYFGQPPHIGSFMHPPVHLGIPHLLNAHVLATRVPSSPPGGPTT</sequence>
<feature type="domain" description="DM" evidence="8">
    <location>
        <begin position="32"/>
        <end position="79"/>
    </location>
</feature>
<evidence type="ECO:0000313" key="10">
    <source>
        <dbReference type="Proteomes" id="UP000297026"/>
    </source>
</evidence>
<dbReference type="PROSITE" id="PS50809">
    <property type="entry name" value="DM_2"/>
    <property type="match status" value="1"/>
</dbReference>
<keyword evidence="10" id="KW-1185">Reference proteome</keyword>
<feature type="compositionally biased region" description="Polar residues" evidence="7">
    <location>
        <begin position="117"/>
        <end position="138"/>
    </location>
</feature>
<dbReference type="PANTHER" id="PTHR12322">
    <property type="entry name" value="DOUBLESEX AND MAB-3 RELATED TRANSCRIPTION FACTOR DMRT"/>
    <property type="match status" value="1"/>
</dbReference>
<organism evidence="9 10">
    <name type="scientific">Diachasma alloeum</name>
    <dbReference type="NCBI Taxonomy" id="454923"/>
    <lineage>
        <taxon>Eukaryota</taxon>
        <taxon>Metazoa</taxon>
        <taxon>Ecdysozoa</taxon>
        <taxon>Arthropoda</taxon>
        <taxon>Hexapoda</taxon>
        <taxon>Insecta</taxon>
        <taxon>Pterygota</taxon>
        <taxon>Neoptera</taxon>
        <taxon>Endopterygota</taxon>
        <taxon>Hymenoptera</taxon>
        <taxon>Apocrita</taxon>
        <taxon>Ichneumonoidea</taxon>
        <taxon>Braconidae</taxon>
        <taxon>Opiinae</taxon>
        <taxon>Diachasma</taxon>
    </lineage>
</organism>
<dbReference type="InterPro" id="IPR036407">
    <property type="entry name" value="DM_DNA-bd_sf"/>
</dbReference>
<feature type="region of interest" description="Disordered" evidence="7">
    <location>
        <begin position="115"/>
        <end position="168"/>
    </location>
</feature>
<dbReference type="OrthoDB" id="5842031at2759"/>
<evidence type="ECO:0000256" key="2">
    <source>
        <dbReference type="ARBA" id="ARBA00022833"/>
    </source>
</evidence>
<dbReference type="SMART" id="SM00301">
    <property type="entry name" value="DM"/>
    <property type="match status" value="1"/>
</dbReference>
<dbReference type="EMBL" id="ML158594">
    <property type="protein sequence ID" value="THK32977.1"/>
    <property type="molecule type" value="Genomic_DNA"/>
</dbReference>
<feature type="compositionally biased region" description="Polar residues" evidence="7">
    <location>
        <begin position="156"/>
        <end position="167"/>
    </location>
</feature>